<evidence type="ECO:0000256" key="1">
    <source>
        <dbReference type="SAM" id="Phobius"/>
    </source>
</evidence>
<comment type="caution">
    <text evidence="2">The sequence shown here is derived from an EMBL/GenBank/DDBJ whole genome shotgun (WGS) entry which is preliminary data.</text>
</comment>
<proteinExistence type="predicted"/>
<keyword evidence="1" id="KW-0812">Transmembrane</keyword>
<keyword evidence="1" id="KW-1133">Transmembrane helix</keyword>
<name>A0AAD9G7U1_BABDI</name>
<reference evidence="2" key="2">
    <citation type="submission" date="2021-05" db="EMBL/GenBank/DDBJ databases">
        <authorList>
            <person name="Pain A."/>
        </authorList>
    </citation>
    <scope>NUCLEOTIDE SEQUENCE</scope>
    <source>
        <strain evidence="2">1802A</strain>
    </source>
</reference>
<protein>
    <submittedName>
        <fullName evidence="2">Uncharacterized protein</fullName>
    </submittedName>
</protein>
<organism evidence="2 3">
    <name type="scientific">Babesia divergens</name>
    <dbReference type="NCBI Taxonomy" id="32595"/>
    <lineage>
        <taxon>Eukaryota</taxon>
        <taxon>Sar</taxon>
        <taxon>Alveolata</taxon>
        <taxon>Apicomplexa</taxon>
        <taxon>Aconoidasida</taxon>
        <taxon>Piroplasmida</taxon>
        <taxon>Babesiidae</taxon>
        <taxon>Babesia</taxon>
    </lineage>
</organism>
<evidence type="ECO:0000313" key="2">
    <source>
        <dbReference type="EMBL" id="KAK1933391.1"/>
    </source>
</evidence>
<dbReference type="Proteomes" id="UP001195914">
    <property type="component" value="Unassembled WGS sequence"/>
</dbReference>
<feature type="transmembrane region" description="Helical" evidence="1">
    <location>
        <begin position="46"/>
        <end position="65"/>
    </location>
</feature>
<accession>A0AAD9G7U1</accession>
<dbReference type="AlphaFoldDB" id="A0AAD9G7U1"/>
<gene>
    <name evidence="2" type="ORF">X943_003450</name>
</gene>
<sequence>MSGQPLKGISANQLRALKRLEESFRVSYEEQLRKQYTYRGLCFDALLSPALAIALGLVTATFKAIRYMIRAKYGWSAIVTLCS</sequence>
<dbReference type="EMBL" id="JAHBMH010000073">
    <property type="protein sequence ID" value="KAK1933391.1"/>
    <property type="molecule type" value="Genomic_DNA"/>
</dbReference>
<keyword evidence="3" id="KW-1185">Reference proteome</keyword>
<evidence type="ECO:0000313" key="3">
    <source>
        <dbReference type="Proteomes" id="UP001195914"/>
    </source>
</evidence>
<keyword evidence="1" id="KW-0472">Membrane</keyword>
<reference evidence="2" key="1">
    <citation type="journal article" date="2014" name="Nucleic Acids Res.">
        <title>The evolutionary dynamics of variant antigen genes in Babesia reveal a history of genomic innovation underlying host-parasite interaction.</title>
        <authorList>
            <person name="Jackson A.P."/>
            <person name="Otto T.D."/>
            <person name="Darby A."/>
            <person name="Ramaprasad A."/>
            <person name="Xia D."/>
            <person name="Echaide I.E."/>
            <person name="Farber M."/>
            <person name="Gahlot S."/>
            <person name="Gamble J."/>
            <person name="Gupta D."/>
            <person name="Gupta Y."/>
            <person name="Jackson L."/>
            <person name="Malandrin L."/>
            <person name="Malas T.B."/>
            <person name="Moussa E."/>
            <person name="Nair M."/>
            <person name="Reid A.J."/>
            <person name="Sanders M."/>
            <person name="Sharma J."/>
            <person name="Tracey A."/>
            <person name="Quail M.A."/>
            <person name="Weir W."/>
            <person name="Wastling J.M."/>
            <person name="Hall N."/>
            <person name="Willadsen P."/>
            <person name="Lingelbach K."/>
            <person name="Shiels B."/>
            <person name="Tait A."/>
            <person name="Berriman M."/>
            <person name="Allred D.R."/>
            <person name="Pain A."/>
        </authorList>
    </citation>
    <scope>NUCLEOTIDE SEQUENCE</scope>
    <source>
        <strain evidence="2">1802A</strain>
    </source>
</reference>